<dbReference type="OrthoDB" id="2331100at2759"/>
<evidence type="ECO:0000313" key="1">
    <source>
        <dbReference type="EMBL" id="OCL02982.1"/>
    </source>
</evidence>
<dbReference type="InterPro" id="IPR008972">
    <property type="entry name" value="Cupredoxin"/>
</dbReference>
<dbReference type="AlphaFoldDB" id="A0A8E2EQD4"/>
<feature type="non-terminal residue" evidence="1">
    <location>
        <position position="112"/>
    </location>
</feature>
<gene>
    <name evidence="1" type="ORF">AOQ84DRAFT_252022</name>
</gene>
<evidence type="ECO:0000313" key="2">
    <source>
        <dbReference type="Proteomes" id="UP000250140"/>
    </source>
</evidence>
<reference evidence="1 2" key="1">
    <citation type="journal article" date="2016" name="Nat. Commun.">
        <title>Ectomycorrhizal ecology is imprinted in the genome of the dominant symbiotic fungus Cenococcum geophilum.</title>
        <authorList>
            <consortium name="DOE Joint Genome Institute"/>
            <person name="Peter M."/>
            <person name="Kohler A."/>
            <person name="Ohm R.A."/>
            <person name="Kuo A."/>
            <person name="Krutzmann J."/>
            <person name="Morin E."/>
            <person name="Arend M."/>
            <person name="Barry K.W."/>
            <person name="Binder M."/>
            <person name="Choi C."/>
            <person name="Clum A."/>
            <person name="Copeland A."/>
            <person name="Grisel N."/>
            <person name="Haridas S."/>
            <person name="Kipfer T."/>
            <person name="LaButti K."/>
            <person name="Lindquist E."/>
            <person name="Lipzen A."/>
            <person name="Maire R."/>
            <person name="Meier B."/>
            <person name="Mihaltcheva S."/>
            <person name="Molinier V."/>
            <person name="Murat C."/>
            <person name="Poggeler S."/>
            <person name="Quandt C.A."/>
            <person name="Sperisen C."/>
            <person name="Tritt A."/>
            <person name="Tisserant E."/>
            <person name="Crous P.W."/>
            <person name="Henrissat B."/>
            <person name="Nehls U."/>
            <person name="Egli S."/>
            <person name="Spatafora J.W."/>
            <person name="Grigoriev I.V."/>
            <person name="Martin F.M."/>
        </authorList>
    </citation>
    <scope>NUCLEOTIDE SEQUENCE [LARGE SCALE GENOMIC DNA]</scope>
    <source>
        <strain evidence="1 2">CBS 207.34</strain>
    </source>
</reference>
<accession>A0A8E2EQD4</accession>
<protein>
    <submittedName>
        <fullName evidence="1">Uncharacterized protein</fullName>
    </submittedName>
</protein>
<keyword evidence="2" id="KW-1185">Reference proteome</keyword>
<dbReference type="PANTHER" id="PTHR34883:SF16">
    <property type="entry name" value="RICH PROTEIN, PUTATIVE-RELATED"/>
    <property type="match status" value="1"/>
</dbReference>
<dbReference type="SUPFAM" id="SSF49503">
    <property type="entry name" value="Cupredoxins"/>
    <property type="match status" value="1"/>
</dbReference>
<name>A0A8E2EQD4_9PEZI</name>
<dbReference type="InterPro" id="IPR052953">
    <property type="entry name" value="Ser-rich/MCO-related"/>
</dbReference>
<sequence length="112" mass="12286">ILVGAAGQLAFNLSSVSVLAGTVVRFNFLGLNHILIQSQFNNSCKSNSAFNTGFNQFNPMNISGKFVVDFKVLTEEPQWFYCAQMVHKSHCNAGMVFSLNPGGNTNQFIYNA</sequence>
<organism evidence="1 2">
    <name type="scientific">Glonium stellatum</name>
    <dbReference type="NCBI Taxonomy" id="574774"/>
    <lineage>
        <taxon>Eukaryota</taxon>
        <taxon>Fungi</taxon>
        <taxon>Dikarya</taxon>
        <taxon>Ascomycota</taxon>
        <taxon>Pezizomycotina</taxon>
        <taxon>Dothideomycetes</taxon>
        <taxon>Pleosporomycetidae</taxon>
        <taxon>Gloniales</taxon>
        <taxon>Gloniaceae</taxon>
        <taxon>Glonium</taxon>
    </lineage>
</organism>
<proteinExistence type="predicted"/>
<dbReference type="EMBL" id="KV750839">
    <property type="protein sequence ID" value="OCL02982.1"/>
    <property type="molecule type" value="Genomic_DNA"/>
</dbReference>
<dbReference type="Gene3D" id="2.60.40.420">
    <property type="entry name" value="Cupredoxins - blue copper proteins"/>
    <property type="match status" value="1"/>
</dbReference>
<feature type="non-terminal residue" evidence="1">
    <location>
        <position position="1"/>
    </location>
</feature>
<dbReference type="Proteomes" id="UP000250140">
    <property type="component" value="Unassembled WGS sequence"/>
</dbReference>
<dbReference type="PANTHER" id="PTHR34883">
    <property type="entry name" value="SERINE-RICH PROTEIN, PUTATIVE-RELATED-RELATED"/>
    <property type="match status" value="1"/>
</dbReference>